<reference evidence="1 2" key="1">
    <citation type="submission" date="2006-02" db="EMBL/GenBank/DDBJ databases">
        <authorList>
            <person name="Amann R."/>
            <person name="Ferriera S."/>
            <person name="Johnson J."/>
            <person name="Kravitz S."/>
            <person name="Halpern A."/>
            <person name="Remington K."/>
            <person name="Beeson K."/>
            <person name="Tran B."/>
            <person name="Rogers Y.-H."/>
            <person name="Friedman R."/>
            <person name="Venter J.C."/>
        </authorList>
    </citation>
    <scope>NUCLEOTIDE SEQUENCE [LARGE SCALE GENOMIC DNA]</scope>
    <source>
        <strain evidence="1 2">DSM 3645</strain>
    </source>
</reference>
<dbReference type="Proteomes" id="UP000004358">
    <property type="component" value="Unassembled WGS sequence"/>
</dbReference>
<accession>A3ZVK0</accession>
<organism evidence="1 2">
    <name type="scientific">Blastopirellula marina DSM 3645</name>
    <dbReference type="NCBI Taxonomy" id="314230"/>
    <lineage>
        <taxon>Bacteria</taxon>
        <taxon>Pseudomonadati</taxon>
        <taxon>Planctomycetota</taxon>
        <taxon>Planctomycetia</taxon>
        <taxon>Pirellulales</taxon>
        <taxon>Pirellulaceae</taxon>
        <taxon>Blastopirellula</taxon>
    </lineage>
</organism>
<sequence>MDQVNVLAPSPTAEIPTNFEL</sequence>
<gene>
    <name evidence="1" type="ORF">DSM3645_02683</name>
</gene>
<name>A3ZVK0_9BACT</name>
<dbReference type="AlphaFoldDB" id="A3ZVK0"/>
<dbReference type="HOGENOM" id="CLU_3426405_0_0_0"/>
<evidence type="ECO:0000313" key="1">
    <source>
        <dbReference type="EMBL" id="EAQ79346.1"/>
    </source>
</evidence>
<proteinExistence type="predicted"/>
<comment type="caution">
    <text evidence="1">The sequence shown here is derived from an EMBL/GenBank/DDBJ whole genome shotgun (WGS) entry which is preliminary data.</text>
</comment>
<evidence type="ECO:0000313" key="2">
    <source>
        <dbReference type="Proteomes" id="UP000004358"/>
    </source>
</evidence>
<dbReference type="STRING" id="314230.DSM3645_02683"/>
<dbReference type="EMBL" id="AANZ01000014">
    <property type="protein sequence ID" value="EAQ79346.1"/>
    <property type="molecule type" value="Genomic_DNA"/>
</dbReference>
<protein>
    <submittedName>
        <fullName evidence="1">Uncharacterized protein</fullName>
    </submittedName>
</protein>